<keyword evidence="2" id="KW-0560">Oxidoreductase</keyword>
<dbReference type="AlphaFoldDB" id="A0A1S1YTB7"/>
<dbReference type="EMBL" id="JRYR02000002">
    <property type="protein sequence ID" value="OHX64103.1"/>
    <property type="molecule type" value="Genomic_DNA"/>
</dbReference>
<organism evidence="2 3">
    <name type="scientific">Flammeovirga pacifica</name>
    <dbReference type="NCBI Taxonomy" id="915059"/>
    <lineage>
        <taxon>Bacteria</taxon>
        <taxon>Pseudomonadati</taxon>
        <taxon>Bacteroidota</taxon>
        <taxon>Cytophagia</taxon>
        <taxon>Cytophagales</taxon>
        <taxon>Flammeovirgaceae</taxon>
        <taxon>Flammeovirga</taxon>
    </lineage>
</organism>
<dbReference type="SUPFAM" id="SSF51197">
    <property type="entry name" value="Clavaminate synthase-like"/>
    <property type="match status" value="1"/>
</dbReference>
<dbReference type="Gene3D" id="2.60.120.590">
    <property type="entry name" value="Alpha-ketoglutarate-dependent dioxygenase AlkB-like"/>
    <property type="match status" value="1"/>
</dbReference>
<evidence type="ECO:0000313" key="3">
    <source>
        <dbReference type="Proteomes" id="UP000179797"/>
    </source>
</evidence>
<dbReference type="GO" id="GO:0006307">
    <property type="term" value="P:DNA alkylation repair"/>
    <property type="evidence" value="ECO:0007669"/>
    <property type="project" value="InterPro"/>
</dbReference>
<comment type="caution">
    <text evidence="2">The sequence shown here is derived from an EMBL/GenBank/DDBJ whole genome shotgun (WGS) entry which is preliminary data.</text>
</comment>
<dbReference type="Proteomes" id="UP000179797">
    <property type="component" value="Unassembled WGS sequence"/>
</dbReference>
<name>A0A1S1YTB7_FLAPC</name>
<feature type="domain" description="Fe2OG dioxygenase" evidence="1">
    <location>
        <begin position="107"/>
        <end position="204"/>
    </location>
</feature>
<dbReference type="Pfam" id="PF13532">
    <property type="entry name" value="2OG-FeII_Oxy_2"/>
    <property type="match status" value="1"/>
</dbReference>
<dbReference type="STRING" id="915059.NH26_21085"/>
<dbReference type="PANTHER" id="PTHR31212">
    <property type="entry name" value="ALPHA-KETOGLUTARATE-DEPENDENT DIOXYGENASE ALKB HOMOLOG 3"/>
    <property type="match status" value="1"/>
</dbReference>
<dbReference type="GO" id="GO:0051213">
    <property type="term" value="F:dioxygenase activity"/>
    <property type="evidence" value="ECO:0007669"/>
    <property type="project" value="UniProtKB-KW"/>
</dbReference>
<evidence type="ECO:0000259" key="1">
    <source>
        <dbReference type="PROSITE" id="PS51471"/>
    </source>
</evidence>
<dbReference type="InterPro" id="IPR027450">
    <property type="entry name" value="AlkB-like"/>
</dbReference>
<keyword evidence="3" id="KW-1185">Reference proteome</keyword>
<sequence length="205" mass="24082">MDGEVGNIYMITPQLNILPYDGKLEYYPSIFSAEEKEYYYNNLFHKIAWENDVIKMFGKEFITKRKVGWYGLKNYEYTYSKSTKRAHPFPVFLQDILNKVEHYSKESFNSCLLNLYHSGEEGMAYHSDNEKELKKNGCIASVSFGAERKFSFKHKTSKERIDINLENGSLLLMSGEIQDKWMHALPKTKRIDTPRINLTFRTIIT</sequence>
<accession>A0A1S1YTB7</accession>
<dbReference type="PROSITE" id="PS51471">
    <property type="entry name" value="FE2OG_OXY"/>
    <property type="match status" value="1"/>
</dbReference>
<evidence type="ECO:0000313" key="2">
    <source>
        <dbReference type="EMBL" id="OHX64103.1"/>
    </source>
</evidence>
<gene>
    <name evidence="2" type="ORF">NH26_21085</name>
</gene>
<reference evidence="2 3" key="1">
    <citation type="journal article" date="2012" name="Int. J. Syst. Evol. Microbiol.">
        <title>Flammeovirga pacifica sp. nov., isolated from deep-sea sediment.</title>
        <authorList>
            <person name="Xu H."/>
            <person name="Fu Y."/>
            <person name="Yang N."/>
            <person name="Ding Z."/>
            <person name="Lai Q."/>
            <person name="Zeng R."/>
        </authorList>
    </citation>
    <scope>NUCLEOTIDE SEQUENCE [LARGE SCALE GENOMIC DNA]</scope>
    <source>
        <strain evidence="3">DSM 24597 / LMG 26175 / WPAGA1</strain>
    </source>
</reference>
<dbReference type="InterPro" id="IPR037151">
    <property type="entry name" value="AlkB-like_sf"/>
</dbReference>
<proteinExistence type="predicted"/>
<keyword evidence="2" id="KW-0223">Dioxygenase</keyword>
<protein>
    <submittedName>
        <fullName evidence="2">Alpha-ketoglutarate-dependent dioxygenase AlkB</fullName>
    </submittedName>
</protein>
<dbReference type="InterPro" id="IPR005123">
    <property type="entry name" value="Oxoglu/Fe-dep_dioxygenase_dom"/>
</dbReference>
<dbReference type="InterPro" id="IPR032854">
    <property type="entry name" value="ALKBH3"/>
</dbReference>
<dbReference type="RefSeq" id="WP_044226281.1">
    <property type="nucleotide sequence ID" value="NZ_JRYR02000002.1"/>
</dbReference>
<dbReference type="PANTHER" id="PTHR31212:SF4">
    <property type="entry name" value="ALPHA-KETOGLUTARATE-DEPENDENT DIOXYGENASE ALKB HOMOLOG 3"/>
    <property type="match status" value="1"/>
</dbReference>